<sequence length="134" mass="14817">MFPGAQYVDLPKGQDTLTVRVTVPKTHQTKDACFTCQIQQSHSTQWKSDSTGKLFDDPSVELSAVSSIDKSRSMTQTLICSGTGFNPKIKWLPESVKNALSEVTMRTDGRVKVSSEISVPQQEWSNGVEFTCEV</sequence>
<dbReference type="EMBL" id="CM040987">
    <property type="protein sequence ID" value="MCJ8739619.1"/>
    <property type="molecule type" value="Genomic_DNA"/>
</dbReference>
<dbReference type="Proteomes" id="UP000830395">
    <property type="component" value="Chromosome 13"/>
</dbReference>
<evidence type="ECO:0000313" key="1">
    <source>
        <dbReference type="EMBL" id="MCJ8739619.1"/>
    </source>
</evidence>
<accession>A0ACC5YVD6</accession>
<evidence type="ECO:0000313" key="2">
    <source>
        <dbReference type="Proteomes" id="UP000830395"/>
    </source>
</evidence>
<comment type="caution">
    <text evidence="1">The sequence shown here is derived from an EMBL/GenBank/DDBJ whole genome shotgun (WGS) entry which is preliminary data.</text>
</comment>
<name>A0ACC5YVD6_9TELE</name>
<feature type="non-terminal residue" evidence="1">
    <location>
        <position position="134"/>
    </location>
</feature>
<protein>
    <submittedName>
        <fullName evidence="1">Uncharacterized protein</fullName>
    </submittedName>
</protein>
<proteinExistence type="predicted"/>
<gene>
    <name evidence="1" type="ORF">PDJAM_G00049390</name>
</gene>
<keyword evidence="2" id="KW-1185">Reference proteome</keyword>
<reference evidence="1" key="1">
    <citation type="submission" date="2020-02" db="EMBL/GenBank/DDBJ databases">
        <title>Genome sequencing of the panga catfish, Pangasius djambal.</title>
        <authorList>
            <person name="Wen M."/>
            <person name="Zahm M."/>
            <person name="Roques C."/>
            <person name="Cabau C."/>
            <person name="Klopp C."/>
            <person name="Donnadieu C."/>
            <person name="Jouanno E."/>
            <person name="Avarre J.-C."/>
            <person name="Campet M."/>
            <person name="Ha T."/>
            <person name="Dugue R."/>
            <person name="Lampietro C."/>
            <person name="Louis A."/>
            <person name="Herpin A."/>
            <person name="Echchiki A."/>
            <person name="Berthelot C."/>
            <person name="Parey E."/>
            <person name="Roest-Crollius H."/>
            <person name="Braasch I."/>
            <person name="Postlethwait J.H."/>
            <person name="Bobe J."/>
            <person name="Montfort J."/>
            <person name="Bouchez O."/>
            <person name="Begum T."/>
            <person name="Schartl M."/>
            <person name="Gustiano R."/>
            <person name="Guiguen Y."/>
        </authorList>
    </citation>
    <scope>NUCLEOTIDE SEQUENCE</scope>
    <source>
        <strain evidence="1">Pdj_M5554</strain>
    </source>
</reference>
<organism evidence="1 2">
    <name type="scientific">Pangasius djambal</name>
    <dbReference type="NCBI Taxonomy" id="1691987"/>
    <lineage>
        <taxon>Eukaryota</taxon>
        <taxon>Metazoa</taxon>
        <taxon>Chordata</taxon>
        <taxon>Craniata</taxon>
        <taxon>Vertebrata</taxon>
        <taxon>Euteleostomi</taxon>
        <taxon>Actinopterygii</taxon>
        <taxon>Neopterygii</taxon>
        <taxon>Teleostei</taxon>
        <taxon>Ostariophysi</taxon>
        <taxon>Siluriformes</taxon>
        <taxon>Pangasiidae</taxon>
        <taxon>Pangasius</taxon>
    </lineage>
</organism>